<evidence type="ECO:0000313" key="2">
    <source>
        <dbReference type="EMBL" id="VVC98884.1"/>
    </source>
</evidence>
<evidence type="ECO:0000256" key="1">
    <source>
        <dbReference type="SAM" id="MobiDB-lite"/>
    </source>
</evidence>
<protein>
    <submittedName>
        <fullName evidence="2">Uncharacterized protein</fullName>
    </submittedName>
</protein>
<name>A0A5E4QLV2_9NEOP</name>
<dbReference type="AlphaFoldDB" id="A0A5E4QLV2"/>
<organism evidence="2 3">
    <name type="scientific">Leptidea sinapis</name>
    <dbReference type="NCBI Taxonomy" id="189913"/>
    <lineage>
        <taxon>Eukaryota</taxon>
        <taxon>Metazoa</taxon>
        <taxon>Ecdysozoa</taxon>
        <taxon>Arthropoda</taxon>
        <taxon>Hexapoda</taxon>
        <taxon>Insecta</taxon>
        <taxon>Pterygota</taxon>
        <taxon>Neoptera</taxon>
        <taxon>Endopterygota</taxon>
        <taxon>Lepidoptera</taxon>
        <taxon>Glossata</taxon>
        <taxon>Ditrysia</taxon>
        <taxon>Papilionoidea</taxon>
        <taxon>Pieridae</taxon>
        <taxon>Dismorphiinae</taxon>
        <taxon>Leptidea</taxon>
    </lineage>
</organism>
<sequence length="225" mass="25542">MQIKQEAEQNLLDVRLKREDDLYSDNAFDDYVPYFTAKAEEFELAEPNSVFHQNLADLEEYGDVFGKELKNDLEGLDVKQQQEDLEKYLLENTPLDAEVYELAPIFEEELVLNVKRERASTSFTSASSSGVSEMDASSVTDVPDVKMEPDEGHHTGDELTQEDMDLIEVLWKQDEGPQATKVAAAKGDIDPKHDEKKILEENEKIEKVKASLLETSNNAVSEDFY</sequence>
<gene>
    <name evidence="2" type="ORF">LSINAPIS_LOCUS9885</name>
</gene>
<evidence type="ECO:0000313" key="3">
    <source>
        <dbReference type="Proteomes" id="UP000324832"/>
    </source>
</evidence>
<accession>A0A5E4QLV2</accession>
<dbReference type="Proteomes" id="UP000324832">
    <property type="component" value="Unassembled WGS sequence"/>
</dbReference>
<keyword evidence="3" id="KW-1185">Reference proteome</keyword>
<feature type="compositionally biased region" description="Basic and acidic residues" evidence="1">
    <location>
        <begin position="143"/>
        <end position="157"/>
    </location>
</feature>
<dbReference type="EMBL" id="FZQP02003856">
    <property type="protein sequence ID" value="VVC98884.1"/>
    <property type="molecule type" value="Genomic_DNA"/>
</dbReference>
<feature type="region of interest" description="Disordered" evidence="1">
    <location>
        <begin position="122"/>
        <end position="159"/>
    </location>
</feature>
<proteinExistence type="predicted"/>
<reference evidence="2 3" key="1">
    <citation type="submission" date="2017-07" db="EMBL/GenBank/DDBJ databases">
        <authorList>
            <person name="Talla V."/>
            <person name="Backstrom N."/>
        </authorList>
    </citation>
    <scope>NUCLEOTIDE SEQUENCE [LARGE SCALE GENOMIC DNA]</scope>
</reference>